<sequence length="121" mass="12997">MSSNLRKALVFTFVVGLSSTYMSNALWACGGVCGVGEHSSHESGGHAVQTKAEIKGEKAEAVKDPVCGMDVSDIKKAPSEEYKGKVYYFCSEHCKKTFKKDPASHISAESSQQGEGEGHKH</sequence>
<name>A0ABQ0JSV8_9BACT</name>
<dbReference type="Gene3D" id="1.10.620.20">
    <property type="entry name" value="Ribonucleotide Reductase, subunit A"/>
    <property type="match status" value="1"/>
</dbReference>
<protein>
    <submittedName>
        <fullName evidence="3">Cation transport ATPase</fullName>
    </submittedName>
</protein>
<comment type="caution">
    <text evidence="3">The sequence shown here is derived from an EMBL/GenBank/DDBJ whole genome shotgun (WGS) entry which is preliminary data.</text>
</comment>
<dbReference type="InterPro" id="IPR007029">
    <property type="entry name" value="YHS_dom"/>
</dbReference>
<accession>A0ABQ0JSV8</accession>
<dbReference type="SUPFAM" id="SSF47240">
    <property type="entry name" value="Ferritin-like"/>
    <property type="match status" value="1"/>
</dbReference>
<dbReference type="SMART" id="SM00746">
    <property type="entry name" value="TRASH"/>
    <property type="match status" value="1"/>
</dbReference>
<dbReference type="InterPro" id="IPR011017">
    <property type="entry name" value="TRASH_dom"/>
</dbReference>
<keyword evidence="4" id="KW-1185">Reference proteome</keyword>
<gene>
    <name evidence="3" type="ORF">BROSI_A0309</name>
</gene>
<evidence type="ECO:0000313" key="3">
    <source>
        <dbReference type="EMBL" id="GAN31805.1"/>
    </source>
</evidence>
<feature type="domain" description="TRASH" evidence="2">
    <location>
        <begin position="64"/>
        <end position="102"/>
    </location>
</feature>
<dbReference type="EMBL" id="BAFN01000001">
    <property type="protein sequence ID" value="GAN31805.1"/>
    <property type="molecule type" value="Genomic_DNA"/>
</dbReference>
<dbReference type="InterPro" id="IPR009078">
    <property type="entry name" value="Ferritin-like_SF"/>
</dbReference>
<organism evidence="3 4">
    <name type="scientific">Candidatus Brocadia sinica JPN1</name>
    <dbReference type="NCBI Taxonomy" id="1197129"/>
    <lineage>
        <taxon>Bacteria</taxon>
        <taxon>Pseudomonadati</taxon>
        <taxon>Planctomycetota</taxon>
        <taxon>Candidatus Brocadiia</taxon>
        <taxon>Candidatus Brocadiales</taxon>
        <taxon>Candidatus Brocadiaceae</taxon>
        <taxon>Candidatus Brocadia</taxon>
    </lineage>
</organism>
<evidence type="ECO:0000259" key="2">
    <source>
        <dbReference type="SMART" id="SM00746"/>
    </source>
</evidence>
<evidence type="ECO:0000313" key="4">
    <source>
        <dbReference type="Proteomes" id="UP000032309"/>
    </source>
</evidence>
<proteinExistence type="predicted"/>
<dbReference type="InterPro" id="IPR012348">
    <property type="entry name" value="RNR-like"/>
</dbReference>
<reference evidence="4" key="1">
    <citation type="journal article" date="2015" name="Genome Announc.">
        <title>Draft Genome Sequence of an Anaerobic Ammonium-Oxidizing Bacterium, "Candidatus Brocadia sinica".</title>
        <authorList>
            <person name="Oshiki M."/>
            <person name="Shinyako-Hata K."/>
            <person name="Satoh H."/>
            <person name="Okabe S."/>
        </authorList>
    </citation>
    <scope>NUCLEOTIDE SEQUENCE [LARGE SCALE GENOMIC DNA]</scope>
    <source>
        <strain evidence="4">JPN1</strain>
    </source>
</reference>
<dbReference type="Pfam" id="PF04945">
    <property type="entry name" value="YHS"/>
    <property type="match status" value="1"/>
</dbReference>
<evidence type="ECO:0000256" key="1">
    <source>
        <dbReference type="SAM" id="MobiDB-lite"/>
    </source>
</evidence>
<feature type="region of interest" description="Disordered" evidence="1">
    <location>
        <begin position="98"/>
        <end position="121"/>
    </location>
</feature>
<dbReference type="RefSeq" id="WP_052561714.1">
    <property type="nucleotide sequence ID" value="NZ_BAFN01000001.1"/>
</dbReference>
<dbReference type="Proteomes" id="UP000032309">
    <property type="component" value="Unassembled WGS sequence"/>
</dbReference>